<dbReference type="GO" id="GO:0003872">
    <property type="term" value="F:6-phosphofructokinase activity"/>
    <property type="evidence" value="ECO:0007669"/>
    <property type="project" value="InterPro"/>
</dbReference>
<dbReference type="Gene3D" id="3.40.50.460">
    <property type="entry name" value="Phosphofructokinase domain"/>
    <property type="match status" value="1"/>
</dbReference>
<evidence type="ECO:0000256" key="1">
    <source>
        <dbReference type="ARBA" id="ARBA00022490"/>
    </source>
</evidence>
<gene>
    <name evidence="3" type="ORF">IAA93_00495</name>
</gene>
<proteinExistence type="predicted"/>
<reference evidence="3" key="2">
    <citation type="submission" date="2021-04" db="EMBL/GenBank/DDBJ databases">
        <authorList>
            <person name="Gilroy R."/>
        </authorList>
    </citation>
    <scope>NUCLEOTIDE SEQUENCE</scope>
    <source>
        <strain evidence="3">MalCec1-1739</strain>
    </source>
</reference>
<dbReference type="InterPro" id="IPR035966">
    <property type="entry name" value="PKF_sf"/>
</dbReference>
<dbReference type="GO" id="GO:0005829">
    <property type="term" value="C:cytosol"/>
    <property type="evidence" value="ECO:0007669"/>
    <property type="project" value="TreeGrafter"/>
</dbReference>
<comment type="caution">
    <text evidence="3">The sequence shown here is derived from an EMBL/GenBank/DDBJ whole genome shotgun (WGS) entry which is preliminary data.</text>
</comment>
<dbReference type="AlphaFoldDB" id="A0A9D2UGV8"/>
<feature type="non-terminal residue" evidence="3">
    <location>
        <position position="1"/>
    </location>
</feature>
<keyword evidence="1" id="KW-0963">Cytoplasm</keyword>
<dbReference type="GO" id="GO:0009749">
    <property type="term" value="P:response to glucose"/>
    <property type="evidence" value="ECO:0007669"/>
    <property type="project" value="TreeGrafter"/>
</dbReference>
<dbReference type="EC" id="2.7.1.90" evidence="3"/>
<evidence type="ECO:0000256" key="2">
    <source>
        <dbReference type="ARBA" id="ARBA00023152"/>
    </source>
</evidence>
<dbReference type="GO" id="GO:0047334">
    <property type="term" value="F:diphosphate-fructose-6-phosphate 1-phosphotransferase activity"/>
    <property type="evidence" value="ECO:0007669"/>
    <property type="project" value="UniProtKB-EC"/>
</dbReference>
<organism evidence="3 4">
    <name type="scientific">Candidatus Avibacteroides avistercoris</name>
    <dbReference type="NCBI Taxonomy" id="2840690"/>
    <lineage>
        <taxon>Bacteria</taxon>
        <taxon>Pseudomonadati</taxon>
        <taxon>Bacteroidota</taxon>
        <taxon>Bacteroidia</taxon>
        <taxon>Bacteroidales</taxon>
        <taxon>Bacteroidaceae</taxon>
        <taxon>Bacteroidaceae incertae sedis</taxon>
        <taxon>Candidatus Avibacteroides</taxon>
    </lineage>
</organism>
<evidence type="ECO:0000313" key="4">
    <source>
        <dbReference type="Proteomes" id="UP000787625"/>
    </source>
</evidence>
<dbReference type="Proteomes" id="UP000787625">
    <property type="component" value="Unassembled WGS sequence"/>
</dbReference>
<name>A0A9D2UGV8_9BACT</name>
<dbReference type="SUPFAM" id="SSF53784">
    <property type="entry name" value="Phosphofructokinase"/>
    <property type="match status" value="1"/>
</dbReference>
<reference evidence="3" key="1">
    <citation type="journal article" date="2021" name="PeerJ">
        <title>Extensive microbial diversity within the chicken gut microbiome revealed by metagenomics and culture.</title>
        <authorList>
            <person name="Gilroy R."/>
            <person name="Ravi A."/>
            <person name="Getino M."/>
            <person name="Pursley I."/>
            <person name="Horton D.L."/>
            <person name="Alikhan N.F."/>
            <person name="Baker D."/>
            <person name="Gharbi K."/>
            <person name="Hall N."/>
            <person name="Watson M."/>
            <person name="Adriaenssens E.M."/>
            <person name="Foster-Nyarko E."/>
            <person name="Jarju S."/>
            <person name="Secka A."/>
            <person name="Antonio M."/>
            <person name="Oren A."/>
            <person name="Chaudhuri R.R."/>
            <person name="La Ragione R."/>
            <person name="Hildebrand F."/>
            <person name="Pallen M.J."/>
        </authorList>
    </citation>
    <scope>NUCLEOTIDE SEQUENCE</scope>
    <source>
        <strain evidence="3">MalCec1-1739</strain>
    </source>
</reference>
<protein>
    <submittedName>
        <fullName evidence="3">Diphosphate--fructose-6-phosphate 1-phosphotransferase</fullName>
        <ecNumber evidence="3">2.7.1.90</ecNumber>
    </submittedName>
</protein>
<dbReference type="PANTHER" id="PTHR43650:SF1">
    <property type="entry name" value="PYROPHOSPHATE--FRUCTOSE 6-PHOSPHATE 1-PHOSPHOTRANSFERASE SUBUNIT BETA 2"/>
    <property type="match status" value="1"/>
</dbReference>
<dbReference type="EMBL" id="DWUP01000011">
    <property type="protein sequence ID" value="HJD52197.1"/>
    <property type="molecule type" value="Genomic_DNA"/>
</dbReference>
<dbReference type="PANTHER" id="PTHR43650">
    <property type="entry name" value="PYROPHOSPHATE--FRUCTOSE 6-PHOSPHATE 1-PHOSPHOTRANSFERASE"/>
    <property type="match status" value="1"/>
</dbReference>
<keyword evidence="3" id="KW-0808">Transferase</keyword>
<accession>A0A9D2UGV8</accession>
<keyword evidence="2" id="KW-0324">Glycolysis</keyword>
<sequence>NGEMKPVIQKALVDLNGRPFKTFVANRDNWAKGTEYVYPGPIQFFGPSEVCDQPTKTLQLEHSK</sequence>
<evidence type="ECO:0000313" key="3">
    <source>
        <dbReference type="EMBL" id="HJD52197.1"/>
    </source>
</evidence>